<dbReference type="Gene3D" id="2.30.110.10">
    <property type="entry name" value="Electron Transport, Fmn-binding Protein, Chain A"/>
    <property type="match status" value="1"/>
</dbReference>
<dbReference type="Pfam" id="PF04075">
    <property type="entry name" value="F420H2_quin_red"/>
    <property type="match status" value="1"/>
</dbReference>
<reference evidence="2" key="1">
    <citation type="journal article" date="2019" name="Int. J. Syst. Evol. Microbiol.">
        <title>The Global Catalogue of Microorganisms (GCM) 10K type strain sequencing project: providing services to taxonomists for standard genome sequencing and annotation.</title>
        <authorList>
            <consortium name="The Broad Institute Genomics Platform"/>
            <consortium name="The Broad Institute Genome Sequencing Center for Infectious Disease"/>
            <person name="Wu L."/>
            <person name="Ma J."/>
        </authorList>
    </citation>
    <scope>NUCLEOTIDE SEQUENCE [LARGE SCALE GENOMIC DNA]</scope>
    <source>
        <strain evidence="2">JCM 18303</strain>
    </source>
</reference>
<evidence type="ECO:0000313" key="2">
    <source>
        <dbReference type="Proteomes" id="UP001428817"/>
    </source>
</evidence>
<protein>
    <submittedName>
        <fullName evidence="1">Uncharacterized protein</fullName>
    </submittedName>
</protein>
<name>A0ABP9PYW7_9PSEU</name>
<gene>
    <name evidence="1" type="ORF">GCM10023321_26430</name>
</gene>
<keyword evidence="2" id="KW-1185">Reference proteome</keyword>
<proteinExistence type="predicted"/>
<organism evidence="1 2">
    <name type="scientific">Pseudonocardia eucalypti</name>
    <dbReference type="NCBI Taxonomy" id="648755"/>
    <lineage>
        <taxon>Bacteria</taxon>
        <taxon>Bacillati</taxon>
        <taxon>Actinomycetota</taxon>
        <taxon>Actinomycetes</taxon>
        <taxon>Pseudonocardiales</taxon>
        <taxon>Pseudonocardiaceae</taxon>
        <taxon>Pseudonocardia</taxon>
    </lineage>
</organism>
<accession>A0ABP9PYW7</accession>
<dbReference type="InterPro" id="IPR004378">
    <property type="entry name" value="F420H2_quin_Rdtase"/>
</dbReference>
<dbReference type="EMBL" id="BAABJP010000008">
    <property type="protein sequence ID" value="GAA5154506.1"/>
    <property type="molecule type" value="Genomic_DNA"/>
</dbReference>
<dbReference type="InterPro" id="IPR012349">
    <property type="entry name" value="Split_barrel_FMN-bd"/>
</dbReference>
<sequence length="54" mass="6151">MNDRPVTARAVRPGDADYDRLWDTVNAKNHNRYRAYQKATSRPIPIVALSPQPS</sequence>
<comment type="caution">
    <text evidence="1">The sequence shown here is derived from an EMBL/GenBank/DDBJ whole genome shotgun (WGS) entry which is preliminary data.</text>
</comment>
<evidence type="ECO:0000313" key="1">
    <source>
        <dbReference type="EMBL" id="GAA5154506.1"/>
    </source>
</evidence>
<dbReference type="Proteomes" id="UP001428817">
    <property type="component" value="Unassembled WGS sequence"/>
</dbReference>